<name>A0A9P6KVL6_9PLEO</name>
<gene>
    <name evidence="1" type="ORF">PMIN01_00637</name>
</gene>
<reference evidence="1" key="1">
    <citation type="journal article" date="2020" name="Mol. Plant Microbe Interact.">
        <title>Genome Sequence of the Biocontrol Agent Coniothyrium minitans strain Conio (IMI 134523).</title>
        <authorList>
            <person name="Patel D."/>
            <person name="Shittu T.A."/>
            <person name="Baroncelli R."/>
            <person name="Muthumeenakshi S."/>
            <person name="Osborne T.H."/>
            <person name="Janganan T.K."/>
            <person name="Sreenivasaprasad S."/>
        </authorList>
    </citation>
    <scope>NUCLEOTIDE SEQUENCE</scope>
    <source>
        <strain evidence="1">Conio</strain>
    </source>
</reference>
<evidence type="ECO:0000313" key="1">
    <source>
        <dbReference type="EMBL" id="KAF9741098.1"/>
    </source>
</evidence>
<comment type="caution">
    <text evidence="1">The sequence shown here is derived from an EMBL/GenBank/DDBJ whole genome shotgun (WGS) entry which is preliminary data.</text>
</comment>
<dbReference type="AlphaFoldDB" id="A0A9P6KVL6"/>
<keyword evidence="2" id="KW-1185">Reference proteome</keyword>
<proteinExistence type="predicted"/>
<organism evidence="1 2">
    <name type="scientific">Paraphaeosphaeria minitans</name>
    <dbReference type="NCBI Taxonomy" id="565426"/>
    <lineage>
        <taxon>Eukaryota</taxon>
        <taxon>Fungi</taxon>
        <taxon>Dikarya</taxon>
        <taxon>Ascomycota</taxon>
        <taxon>Pezizomycotina</taxon>
        <taxon>Dothideomycetes</taxon>
        <taxon>Pleosporomycetidae</taxon>
        <taxon>Pleosporales</taxon>
        <taxon>Massarineae</taxon>
        <taxon>Didymosphaeriaceae</taxon>
        <taxon>Paraphaeosphaeria</taxon>
    </lineage>
</organism>
<evidence type="ECO:0000313" key="2">
    <source>
        <dbReference type="Proteomes" id="UP000756921"/>
    </source>
</evidence>
<protein>
    <submittedName>
        <fullName evidence="1">Uncharacterized protein</fullName>
    </submittedName>
</protein>
<accession>A0A9P6KVL6</accession>
<dbReference type="Proteomes" id="UP000756921">
    <property type="component" value="Unassembled WGS sequence"/>
</dbReference>
<dbReference type="OrthoDB" id="10435721at2759"/>
<sequence length="163" mass="17873">MRSASSSLARRTQRHRAITCGRQRGSDGTRLAQAGTLGLPAAHTSKCRTPGPRQARGLQRACLSSAAPLLSPAVLGLALAHLPAVLPLRVCCHRCSDIPYIPPNPRSRPLYTLWLCFCICNDLPRRLCCLCVPIVRPLACLCPPRWFLRQVPHRPTLPDCPPC</sequence>
<dbReference type="EMBL" id="WJXW01000001">
    <property type="protein sequence ID" value="KAF9741098.1"/>
    <property type="molecule type" value="Genomic_DNA"/>
</dbReference>